<organism evidence="1 2">
    <name type="scientific">Rhizobium mongolense subsp. loessense</name>
    <dbReference type="NCBI Taxonomy" id="158890"/>
    <lineage>
        <taxon>Bacteria</taxon>
        <taxon>Pseudomonadati</taxon>
        <taxon>Pseudomonadota</taxon>
        <taxon>Alphaproteobacteria</taxon>
        <taxon>Hyphomicrobiales</taxon>
        <taxon>Rhizobiaceae</taxon>
        <taxon>Rhizobium/Agrobacterium group</taxon>
        <taxon>Rhizobium</taxon>
    </lineage>
</organism>
<dbReference type="Proteomes" id="UP000199542">
    <property type="component" value="Unassembled WGS sequence"/>
</dbReference>
<dbReference type="AlphaFoldDB" id="A0A1G4TQH6"/>
<sequence>MPFNTHGFADVDYKSYYQQYAAPFLSEVNEENNDFFLKEAQQSHVYGINNALNEVITDAALLTSFPLSPEAESHLRYGVLRRLRMISTSFRHFQALVPPNRSVPLVFEQSDDVSRYLNSIYIDLLGLMDNYAWTLTHQFGSQKTLAANKMEIGLFKPTLAKDPALSSIIREILSFAGWEKEVKERRNPAAHRMPLYVSSAAFNPDDALEYRRLGELASSALGNQQFERYRELSDAQQRVGSFLPKFLHDPAGPVDDIYPTIPTDLGNAILIGRLVQTFIREEIPAAK</sequence>
<proteinExistence type="predicted"/>
<evidence type="ECO:0000313" key="1">
    <source>
        <dbReference type="EMBL" id="SCW83673.1"/>
    </source>
</evidence>
<protein>
    <recommendedName>
        <fullName evidence="3">Cthe-2314-like HEPN domain-containing protein</fullName>
    </recommendedName>
</protein>
<evidence type="ECO:0008006" key="3">
    <source>
        <dbReference type="Google" id="ProtNLM"/>
    </source>
</evidence>
<gene>
    <name evidence="1" type="ORF">SAMN02927900_05473</name>
</gene>
<dbReference type="EMBL" id="FMTM01000012">
    <property type="protein sequence ID" value="SCW83673.1"/>
    <property type="molecule type" value="Genomic_DNA"/>
</dbReference>
<accession>A0A1G4TQH6</accession>
<evidence type="ECO:0000313" key="2">
    <source>
        <dbReference type="Proteomes" id="UP000199542"/>
    </source>
</evidence>
<dbReference type="RefSeq" id="WP_092587908.1">
    <property type="nucleotide sequence ID" value="NZ_FMTM01000012.1"/>
</dbReference>
<reference evidence="1 2" key="1">
    <citation type="submission" date="2016-10" db="EMBL/GenBank/DDBJ databases">
        <authorList>
            <person name="de Groot N.N."/>
        </authorList>
    </citation>
    <scope>NUCLEOTIDE SEQUENCE [LARGE SCALE GENOMIC DNA]</scope>
    <source>
        <strain evidence="1 2">CGMCC 1.3401</strain>
    </source>
</reference>
<name>A0A1G4TQH6_9HYPH</name>